<comment type="caution">
    <text evidence="14">The sequence shown here is derived from an EMBL/GenBank/DDBJ whole genome shotgun (WGS) entry which is preliminary data.</text>
</comment>
<dbReference type="PANTHER" id="PTHR35864:SF1">
    <property type="entry name" value="ZINC METALLOPROTEASE YWHC-RELATED"/>
    <property type="match status" value="1"/>
</dbReference>
<comment type="subcellular location">
    <subcellularLocation>
        <location evidence="2">Cell membrane</location>
        <topology evidence="2">Multi-pass membrane protein</topology>
    </subcellularLocation>
</comment>
<gene>
    <name evidence="14" type="ORF">EV192_1011463</name>
</gene>
<keyword evidence="10 13" id="KW-1133">Transmembrane helix</keyword>
<keyword evidence="15" id="KW-1185">Reference proteome</keyword>
<dbReference type="GO" id="GO:0046872">
    <property type="term" value="F:metal ion binding"/>
    <property type="evidence" value="ECO:0007669"/>
    <property type="project" value="UniProtKB-KW"/>
</dbReference>
<keyword evidence="4" id="KW-1003">Cell membrane</keyword>
<evidence type="ECO:0000256" key="6">
    <source>
        <dbReference type="ARBA" id="ARBA00022692"/>
    </source>
</evidence>
<comment type="similarity">
    <text evidence="3">Belongs to the peptidase M50B family.</text>
</comment>
<organism evidence="14 15">
    <name type="scientific">Actinocrispum wychmicini</name>
    <dbReference type="NCBI Taxonomy" id="1213861"/>
    <lineage>
        <taxon>Bacteria</taxon>
        <taxon>Bacillati</taxon>
        <taxon>Actinomycetota</taxon>
        <taxon>Actinomycetes</taxon>
        <taxon>Pseudonocardiales</taxon>
        <taxon>Pseudonocardiaceae</taxon>
        <taxon>Actinocrispum</taxon>
    </lineage>
</organism>
<keyword evidence="9" id="KW-0862">Zinc</keyword>
<evidence type="ECO:0000256" key="12">
    <source>
        <dbReference type="ARBA" id="ARBA00023136"/>
    </source>
</evidence>
<feature type="transmembrane region" description="Helical" evidence="13">
    <location>
        <begin position="125"/>
        <end position="142"/>
    </location>
</feature>
<evidence type="ECO:0000256" key="9">
    <source>
        <dbReference type="ARBA" id="ARBA00022833"/>
    </source>
</evidence>
<evidence type="ECO:0000313" key="15">
    <source>
        <dbReference type="Proteomes" id="UP000295680"/>
    </source>
</evidence>
<evidence type="ECO:0000256" key="3">
    <source>
        <dbReference type="ARBA" id="ARBA00007931"/>
    </source>
</evidence>
<feature type="transmembrane region" description="Helical" evidence="13">
    <location>
        <begin position="28"/>
        <end position="48"/>
    </location>
</feature>
<dbReference type="InterPro" id="IPR052348">
    <property type="entry name" value="Metallopeptidase_M50B"/>
</dbReference>
<keyword evidence="7" id="KW-0479">Metal-binding</keyword>
<evidence type="ECO:0000256" key="10">
    <source>
        <dbReference type="ARBA" id="ARBA00022989"/>
    </source>
</evidence>
<dbReference type="GO" id="GO:0006508">
    <property type="term" value="P:proteolysis"/>
    <property type="evidence" value="ECO:0007669"/>
    <property type="project" value="UniProtKB-KW"/>
</dbReference>
<evidence type="ECO:0000256" key="4">
    <source>
        <dbReference type="ARBA" id="ARBA00022475"/>
    </source>
</evidence>
<keyword evidence="11" id="KW-0482">Metalloprotease</keyword>
<keyword evidence="8" id="KW-0378">Hydrolase</keyword>
<dbReference type="EMBL" id="SLWS01000001">
    <property type="protein sequence ID" value="TCO65671.1"/>
    <property type="molecule type" value="Genomic_DNA"/>
</dbReference>
<keyword evidence="5 14" id="KW-0645">Protease</keyword>
<dbReference type="GO" id="GO:0005886">
    <property type="term" value="C:plasma membrane"/>
    <property type="evidence" value="ECO:0007669"/>
    <property type="project" value="UniProtKB-SubCell"/>
</dbReference>
<accession>A0A4R2JYI3</accession>
<keyword evidence="6 13" id="KW-0812">Transmembrane</keyword>
<sequence length="264" mass="28357">MRPSPLFLGLIAATIAGGALTILDNKFAYTAGVVILVLGGWAVSLCLHEFGHAYTAFRGGDYEVRAKGYLSLDIRRYTDPVFSIVLPVLFLLIGGIPLPGGAVWLNRHAMRNKRVQSWVSLAGPLTNLAIGVLLIVAVRVFFDPSLVETTRIGNTTYVAPDPSTSILAAGLSYLAFLQIFAFVLNILPLPGLDGWGAIEPWLSYQAKAFGAKARPWAPLILFAVLLGIPQVGSAFSDLIDSAFRAIGGQAGYSAFGQLTFKFWN</sequence>
<keyword evidence="12 13" id="KW-0472">Membrane</keyword>
<comment type="cofactor">
    <cofactor evidence="1">
        <name>Zn(2+)</name>
        <dbReference type="ChEBI" id="CHEBI:29105"/>
    </cofactor>
</comment>
<dbReference type="PANTHER" id="PTHR35864">
    <property type="entry name" value="ZINC METALLOPROTEASE MJ0611-RELATED"/>
    <property type="match status" value="1"/>
</dbReference>
<reference evidence="14 15" key="1">
    <citation type="submission" date="2019-03" db="EMBL/GenBank/DDBJ databases">
        <title>Genomic Encyclopedia of Type Strains, Phase IV (KMG-IV): sequencing the most valuable type-strain genomes for metagenomic binning, comparative biology and taxonomic classification.</title>
        <authorList>
            <person name="Goeker M."/>
        </authorList>
    </citation>
    <scope>NUCLEOTIDE SEQUENCE [LARGE SCALE GENOMIC DNA]</scope>
    <source>
        <strain evidence="14 15">DSM 45934</strain>
    </source>
</reference>
<name>A0A4R2JYI3_9PSEU</name>
<dbReference type="Proteomes" id="UP000295680">
    <property type="component" value="Unassembled WGS sequence"/>
</dbReference>
<dbReference type="InterPro" id="IPR044537">
    <property type="entry name" value="Rip2-like"/>
</dbReference>
<dbReference type="CDD" id="cd06158">
    <property type="entry name" value="S2P-M50_like_1"/>
    <property type="match status" value="1"/>
</dbReference>
<dbReference type="AlphaFoldDB" id="A0A4R2JYI3"/>
<feature type="transmembrane region" description="Helical" evidence="13">
    <location>
        <begin position="81"/>
        <end position="105"/>
    </location>
</feature>
<evidence type="ECO:0000256" key="2">
    <source>
        <dbReference type="ARBA" id="ARBA00004651"/>
    </source>
</evidence>
<evidence type="ECO:0000256" key="8">
    <source>
        <dbReference type="ARBA" id="ARBA00022801"/>
    </source>
</evidence>
<evidence type="ECO:0000256" key="11">
    <source>
        <dbReference type="ARBA" id="ARBA00023049"/>
    </source>
</evidence>
<dbReference type="GO" id="GO:0008237">
    <property type="term" value="F:metallopeptidase activity"/>
    <property type="evidence" value="ECO:0007669"/>
    <property type="project" value="UniProtKB-KW"/>
</dbReference>
<evidence type="ECO:0000256" key="1">
    <source>
        <dbReference type="ARBA" id="ARBA00001947"/>
    </source>
</evidence>
<evidence type="ECO:0000256" key="13">
    <source>
        <dbReference type="SAM" id="Phobius"/>
    </source>
</evidence>
<evidence type="ECO:0000256" key="5">
    <source>
        <dbReference type="ARBA" id="ARBA00022670"/>
    </source>
</evidence>
<feature type="transmembrane region" description="Helical" evidence="13">
    <location>
        <begin position="163"/>
        <end position="187"/>
    </location>
</feature>
<evidence type="ECO:0000256" key="7">
    <source>
        <dbReference type="ARBA" id="ARBA00022723"/>
    </source>
</evidence>
<protein>
    <submittedName>
        <fullName evidence="14">Zn-dependent protease</fullName>
    </submittedName>
</protein>
<evidence type="ECO:0000313" key="14">
    <source>
        <dbReference type="EMBL" id="TCO65671.1"/>
    </source>
</evidence>
<proteinExistence type="inferred from homology"/>